<proteinExistence type="predicted"/>
<accession>A0ABV8PL24</accession>
<dbReference type="RefSeq" id="WP_379763276.1">
    <property type="nucleotide sequence ID" value="NZ_JBHSCL010000004.1"/>
</dbReference>
<dbReference type="EMBL" id="JBHSCL010000004">
    <property type="protein sequence ID" value="MFC4219941.1"/>
    <property type="molecule type" value="Genomic_DNA"/>
</dbReference>
<reference evidence="2" key="1">
    <citation type="journal article" date="2019" name="Int. J. Syst. Evol. Microbiol.">
        <title>The Global Catalogue of Microorganisms (GCM) 10K type strain sequencing project: providing services to taxonomists for standard genome sequencing and annotation.</title>
        <authorList>
            <consortium name="The Broad Institute Genomics Platform"/>
            <consortium name="The Broad Institute Genome Sequencing Center for Infectious Disease"/>
            <person name="Wu L."/>
            <person name="Ma J."/>
        </authorList>
    </citation>
    <scope>NUCLEOTIDE SEQUENCE [LARGE SCALE GENOMIC DNA]</scope>
    <source>
        <strain evidence="2">CGMCC 1.15774</strain>
    </source>
</reference>
<sequence length="234" mass="27782">MRSTIFLVGFLVFQAIGFSQEIENDSVVNPNDSIADYYVRFEGDSILHSSIELEEVYLFGRLEFANRDERIRYLILKRKTLKVYPYAKLAAERLVELNDSLKHIKKRRHQRKYTKKVQKFIEEEFSEELKKLTRTEGQILVKLIYRQTGTTAFDLVKELRSGWRAFWYNTTASLFKISLKEEFHPESIHEDYLIEDILQRAFAANRLERQESVLDYDYAQLSNKWKNASSESKN</sequence>
<keyword evidence="2" id="KW-1185">Reference proteome</keyword>
<gene>
    <name evidence="1" type="ORF">ACFOWS_07345</name>
</gene>
<comment type="caution">
    <text evidence="1">The sequence shown here is derived from an EMBL/GenBank/DDBJ whole genome shotgun (WGS) entry which is preliminary data.</text>
</comment>
<evidence type="ECO:0000313" key="1">
    <source>
        <dbReference type="EMBL" id="MFC4219941.1"/>
    </source>
</evidence>
<dbReference type="InterPro" id="IPR025636">
    <property type="entry name" value="DUF4294"/>
</dbReference>
<protein>
    <submittedName>
        <fullName evidence="1">DUF4294 domain-containing protein</fullName>
    </submittedName>
</protein>
<evidence type="ECO:0000313" key="2">
    <source>
        <dbReference type="Proteomes" id="UP001595841"/>
    </source>
</evidence>
<dbReference type="Pfam" id="PF14127">
    <property type="entry name" value="DUF4294"/>
    <property type="match status" value="1"/>
</dbReference>
<organism evidence="1 2">
    <name type="scientific">Flagellimonas marina</name>
    <dbReference type="NCBI Taxonomy" id="1775168"/>
    <lineage>
        <taxon>Bacteria</taxon>
        <taxon>Pseudomonadati</taxon>
        <taxon>Bacteroidota</taxon>
        <taxon>Flavobacteriia</taxon>
        <taxon>Flavobacteriales</taxon>
        <taxon>Flavobacteriaceae</taxon>
        <taxon>Flagellimonas</taxon>
    </lineage>
</organism>
<name>A0ABV8PL24_9FLAO</name>
<dbReference type="Proteomes" id="UP001595841">
    <property type="component" value="Unassembled WGS sequence"/>
</dbReference>